<evidence type="ECO:0000259" key="7">
    <source>
        <dbReference type="PROSITE" id="PS50011"/>
    </source>
</evidence>
<dbReference type="Gene3D" id="1.10.510.10">
    <property type="entry name" value="Transferase(Phosphotransferase) domain 1"/>
    <property type="match status" value="1"/>
</dbReference>
<dbReference type="EMBL" id="JARFYM010000004">
    <property type="protein sequence ID" value="MDL2398836.1"/>
    <property type="molecule type" value="Genomic_DNA"/>
</dbReference>
<evidence type="ECO:0000313" key="9">
    <source>
        <dbReference type="Proteomes" id="UP001172645"/>
    </source>
</evidence>
<keyword evidence="1 8" id="KW-0808">Transferase</keyword>
<keyword evidence="9" id="KW-1185">Reference proteome</keyword>
<comment type="caution">
    <text evidence="8">The sequence shown here is derived from an EMBL/GenBank/DDBJ whole genome shotgun (WGS) entry which is preliminary data.</text>
</comment>
<dbReference type="PROSITE" id="PS00107">
    <property type="entry name" value="PROTEIN_KINASE_ATP"/>
    <property type="match status" value="1"/>
</dbReference>
<evidence type="ECO:0000256" key="1">
    <source>
        <dbReference type="ARBA" id="ARBA00022679"/>
    </source>
</evidence>
<evidence type="ECO:0000256" key="6">
    <source>
        <dbReference type="SAM" id="MobiDB-lite"/>
    </source>
</evidence>
<dbReference type="Gene3D" id="3.30.200.20">
    <property type="entry name" value="Phosphorylase Kinase, domain 1"/>
    <property type="match status" value="1"/>
</dbReference>
<dbReference type="InterPro" id="IPR011009">
    <property type="entry name" value="Kinase-like_dom_sf"/>
</dbReference>
<dbReference type="GO" id="GO:0004674">
    <property type="term" value="F:protein serine/threonine kinase activity"/>
    <property type="evidence" value="ECO:0007669"/>
    <property type="project" value="UniProtKB-EC"/>
</dbReference>
<accession>A0ABT7JR65</accession>
<dbReference type="InterPro" id="IPR000719">
    <property type="entry name" value="Prot_kinase_dom"/>
</dbReference>
<dbReference type="Pfam" id="PF00069">
    <property type="entry name" value="Pkinase"/>
    <property type="match status" value="1"/>
</dbReference>
<proteinExistence type="predicted"/>
<evidence type="ECO:0000256" key="5">
    <source>
        <dbReference type="PROSITE-ProRule" id="PRU10141"/>
    </source>
</evidence>
<dbReference type="InterPro" id="IPR008271">
    <property type="entry name" value="Ser/Thr_kinase_AS"/>
</dbReference>
<feature type="binding site" evidence="5">
    <location>
        <position position="259"/>
    </location>
    <ligand>
        <name>ATP</name>
        <dbReference type="ChEBI" id="CHEBI:30616"/>
    </ligand>
</feature>
<evidence type="ECO:0000256" key="3">
    <source>
        <dbReference type="ARBA" id="ARBA00022777"/>
    </source>
</evidence>
<dbReference type="PROSITE" id="PS00108">
    <property type="entry name" value="PROTEIN_KINASE_ST"/>
    <property type="match status" value="1"/>
</dbReference>
<dbReference type="EC" id="2.7.11.1" evidence="8"/>
<dbReference type="Proteomes" id="UP001172645">
    <property type="component" value="Unassembled WGS sequence"/>
</dbReference>
<protein>
    <submittedName>
        <fullName evidence="8">Serine/threonine-protein kinase</fullName>
        <ecNumber evidence="8">2.7.11.1</ecNumber>
    </submittedName>
</protein>
<dbReference type="InterPro" id="IPR017441">
    <property type="entry name" value="Protein_kinase_ATP_BS"/>
</dbReference>
<dbReference type="SUPFAM" id="SSF56112">
    <property type="entry name" value="Protein kinase-like (PK-like)"/>
    <property type="match status" value="1"/>
</dbReference>
<dbReference type="PANTHER" id="PTHR43289:SF6">
    <property type="entry name" value="SERINE_THREONINE-PROTEIN KINASE NEKL-3"/>
    <property type="match status" value="1"/>
</dbReference>
<dbReference type="PROSITE" id="PS50011">
    <property type="entry name" value="PROTEIN_KINASE_DOM"/>
    <property type="match status" value="1"/>
</dbReference>
<dbReference type="SMART" id="SM00220">
    <property type="entry name" value="S_TKc"/>
    <property type="match status" value="1"/>
</dbReference>
<name>A0ABT7JR65_9HYPH</name>
<evidence type="ECO:0000256" key="4">
    <source>
        <dbReference type="ARBA" id="ARBA00022840"/>
    </source>
</evidence>
<feature type="domain" description="Protein kinase" evidence="7">
    <location>
        <begin position="224"/>
        <end position="483"/>
    </location>
</feature>
<evidence type="ECO:0000313" key="8">
    <source>
        <dbReference type="EMBL" id="MDL2398836.1"/>
    </source>
</evidence>
<organism evidence="8 9">
    <name type="scientific">Rhizobium mayense</name>
    <dbReference type="NCBI Taxonomy" id="1312184"/>
    <lineage>
        <taxon>Bacteria</taxon>
        <taxon>Pseudomonadati</taxon>
        <taxon>Pseudomonadota</taxon>
        <taxon>Alphaproteobacteria</taxon>
        <taxon>Hyphomicrobiales</taxon>
        <taxon>Rhizobiaceae</taxon>
        <taxon>Rhizobium/Agrobacterium group</taxon>
        <taxon>Rhizobium</taxon>
    </lineage>
</organism>
<dbReference type="CDD" id="cd14014">
    <property type="entry name" value="STKc_PknB_like"/>
    <property type="match status" value="1"/>
</dbReference>
<reference evidence="8" key="1">
    <citation type="submission" date="2023-06" db="EMBL/GenBank/DDBJ databases">
        <title>Phylogenetic Diversity of Rhizobium strains.</title>
        <authorList>
            <person name="Moura F.T."/>
            <person name="Helene L.C.F."/>
            <person name="Hungria M."/>
        </authorList>
    </citation>
    <scope>NUCLEOTIDE SEQUENCE</scope>
    <source>
        <strain evidence="8">CCGE526</strain>
    </source>
</reference>
<dbReference type="PANTHER" id="PTHR43289">
    <property type="entry name" value="MITOGEN-ACTIVATED PROTEIN KINASE KINASE KINASE 20-RELATED"/>
    <property type="match status" value="1"/>
</dbReference>
<feature type="region of interest" description="Disordered" evidence="6">
    <location>
        <begin position="97"/>
        <end position="132"/>
    </location>
</feature>
<keyword evidence="3 8" id="KW-0418">Kinase</keyword>
<gene>
    <name evidence="8" type="ORF">PY649_08030</name>
</gene>
<sequence length="485" mass="51059">MFVTGKLTYDGLVSRLAAEVGSGEAGAAGVRDAISNAATVGMLPLDIADILLKLLPAVAAGRSKDPEAGKGVTASLAAGEDMFDEPTVPLLRHAESPVEPAANPPKQSSEKIPPLPSSYMNLAGHGAAPPQYSDVQSKVDDVVLSALVKDYRGLRGDRQSADAASKAGRPDALDGLLVNYKSARFRSDARRAVSGNARGGLELGKMDGFNGQRAGVGAILRDRFILDAEIGRGGMGIVYSAVDRRRLEAGAGAPYVALKLLNDEFRNNSDALRVLEAEARKAQSLAHPNIATVYDFDRDRSEIFIVMELLTGRPLSRLLASTTGEAMPGGKIVSILKGICAGLAYAHQNGVVHSDLKPGNIFVGDDNGVKLLDFGLATAGSSGGFDVQSLNALTTSYASPEMFAGAIRDPRDDIFALGCIAYQLLTGVHPFLMQPSNQVAAQKIEPEPIADLDPAAWAVIAGALCFEREGRIGSVEEFEKGLFEM</sequence>
<keyword evidence="4 5" id="KW-0067">ATP-binding</keyword>
<evidence type="ECO:0000256" key="2">
    <source>
        <dbReference type="ARBA" id="ARBA00022741"/>
    </source>
</evidence>
<keyword evidence="2 5" id="KW-0547">Nucleotide-binding</keyword>